<keyword evidence="1" id="KW-0812">Transmembrane</keyword>
<dbReference type="Proteomes" id="UP000198362">
    <property type="component" value="Unassembled WGS sequence"/>
</dbReference>
<reference evidence="2 3" key="1">
    <citation type="submission" date="2017-06" db="EMBL/GenBank/DDBJ databases">
        <authorList>
            <person name="Kim H.J."/>
            <person name="Triplett B.A."/>
        </authorList>
    </citation>
    <scope>NUCLEOTIDE SEQUENCE [LARGE SCALE GENOMIC DNA]</scope>
    <source>
        <strain evidence="2 3">CGMCC 4.5593</strain>
    </source>
</reference>
<keyword evidence="3" id="KW-1185">Reference proteome</keyword>
<evidence type="ECO:0000256" key="1">
    <source>
        <dbReference type="SAM" id="Phobius"/>
    </source>
</evidence>
<sequence>MALFCRLGWHRWTDSGGRVLCPRCRSVAVAPRPRLVRIASWTLVAIALVSVVRALVAVIVTPHVDEAEQQFGALVGEVQTAVYETRDVLGYSIVAGVLLAALLVPVLLALRGPLSGARWATVGLLSASLMGQILFVASDLSGGPLRWRIVPRWYPLTQQLIELVLMLASAAVIVLLLHGTSREYFEEGIADADADDDMERALAAARARRAAEQ</sequence>
<dbReference type="OrthoDB" id="3382244at2"/>
<dbReference type="RefSeq" id="WP_089253903.1">
    <property type="nucleotide sequence ID" value="NZ_FZPH01000014.1"/>
</dbReference>
<proteinExistence type="predicted"/>
<feature type="transmembrane region" description="Helical" evidence="1">
    <location>
        <begin position="157"/>
        <end position="177"/>
    </location>
</feature>
<dbReference type="EMBL" id="FZPH01000014">
    <property type="protein sequence ID" value="SNT62871.1"/>
    <property type="molecule type" value="Genomic_DNA"/>
</dbReference>
<keyword evidence="1" id="KW-1133">Transmembrane helix</keyword>
<protein>
    <submittedName>
        <fullName evidence="2">Uncharacterized protein</fullName>
    </submittedName>
</protein>
<keyword evidence="1" id="KW-0472">Membrane</keyword>
<feature type="transmembrane region" description="Helical" evidence="1">
    <location>
        <begin position="88"/>
        <end position="110"/>
    </location>
</feature>
<feature type="transmembrane region" description="Helical" evidence="1">
    <location>
        <begin position="38"/>
        <end position="60"/>
    </location>
</feature>
<organism evidence="2 3">
    <name type="scientific">Asanoa hainanensis</name>
    <dbReference type="NCBI Taxonomy" id="560556"/>
    <lineage>
        <taxon>Bacteria</taxon>
        <taxon>Bacillati</taxon>
        <taxon>Actinomycetota</taxon>
        <taxon>Actinomycetes</taxon>
        <taxon>Micromonosporales</taxon>
        <taxon>Micromonosporaceae</taxon>
        <taxon>Asanoa</taxon>
    </lineage>
</organism>
<name>A0A239P740_9ACTN</name>
<gene>
    <name evidence="2" type="ORF">SAMN05421812_114207</name>
</gene>
<evidence type="ECO:0000313" key="3">
    <source>
        <dbReference type="Proteomes" id="UP000198362"/>
    </source>
</evidence>
<feature type="transmembrane region" description="Helical" evidence="1">
    <location>
        <begin position="117"/>
        <end position="137"/>
    </location>
</feature>
<accession>A0A239P740</accession>
<evidence type="ECO:0000313" key="2">
    <source>
        <dbReference type="EMBL" id="SNT62871.1"/>
    </source>
</evidence>
<dbReference type="AlphaFoldDB" id="A0A239P740"/>